<dbReference type="OrthoDB" id="419401at2759"/>
<evidence type="ECO:0000313" key="2">
    <source>
        <dbReference type="EMBL" id="CAE7303186.1"/>
    </source>
</evidence>
<reference evidence="2" key="1">
    <citation type="submission" date="2021-02" db="EMBL/GenBank/DDBJ databases">
        <authorList>
            <person name="Dougan E. K."/>
            <person name="Rhodes N."/>
            <person name="Thang M."/>
            <person name="Chan C."/>
        </authorList>
    </citation>
    <scope>NUCLEOTIDE SEQUENCE</scope>
</reference>
<dbReference type="EMBL" id="CAJNIZ010010597">
    <property type="protein sequence ID" value="CAE7303186.1"/>
    <property type="molecule type" value="Genomic_DNA"/>
</dbReference>
<accession>A0A812NFF4</accession>
<keyword evidence="3" id="KW-1185">Reference proteome</keyword>
<proteinExistence type="predicted"/>
<feature type="non-terminal residue" evidence="2">
    <location>
        <position position="956"/>
    </location>
</feature>
<evidence type="ECO:0000256" key="1">
    <source>
        <dbReference type="SAM" id="MobiDB-lite"/>
    </source>
</evidence>
<feature type="region of interest" description="Disordered" evidence="1">
    <location>
        <begin position="888"/>
        <end position="956"/>
    </location>
</feature>
<dbReference type="Proteomes" id="UP000649617">
    <property type="component" value="Unassembled WGS sequence"/>
</dbReference>
<name>A0A812NFF4_SYMPI</name>
<organism evidence="2 3">
    <name type="scientific">Symbiodinium pilosum</name>
    <name type="common">Dinoflagellate</name>
    <dbReference type="NCBI Taxonomy" id="2952"/>
    <lineage>
        <taxon>Eukaryota</taxon>
        <taxon>Sar</taxon>
        <taxon>Alveolata</taxon>
        <taxon>Dinophyceae</taxon>
        <taxon>Suessiales</taxon>
        <taxon>Symbiodiniaceae</taxon>
        <taxon>Symbiodinium</taxon>
    </lineage>
</organism>
<sequence length="956" mass="105733">IEELLKIAEQGTLVRSMESVYRLLEENHLMSEQRISARFMGVHPWNRDGSGVSSGHVAELLGDLVELGWSDSEFRGMAVELSQKDMPEVRSYNAKIIAESGGRLAEFDDLESLKFATIAGSHTTQAMRLFLAGVPHPLDTVTEQGRLSLAKLRQKDPDFHDVCLNGATYKVVSRIVPETFPQFCRLAQSAANASGHVAREETELQVCRKMIRCIEELRRQRGPLAEITLQDIKQQVLKSKPRCAAAVPALFVFTLRYGGGASAHLLHQTEAWVRAHGFANRALGIEIYEGLSVDVKGADQKVMIRHMALQFAHGLSDEKPLTVSDIKRLLSNGVASKVEKAQKLATQAKDFLVSNRVADHIVLEAVGFLHVDLISLILDKKFKKYDSMEAAVEACVTLANKRSGLSLISPVSMPEVSSGSSLQKSQSLSPAASGAEALRELDHEGKHTDSSLLRSHGFHTGQDVVRKADAAQAVIQDMSADKVTLQLPDGTSASVSAESFLQGAWRASKSKPDAVELQGWMHFLPPANIEFLIAQWRSELLRRALETEGQHPVAEDALGIYLKPQKDVVVREKHAPGQLMIAPLSCKFDIRPEQETPSSSAAICVGVIDLLGTSYRAWILPCHHAPSKDVGKGRAFVHPFWVMRTCSEEKDSNVEITPKGHMNRRIKIDGSWKLPIARNKTVLHAGDQLVLFRPVAAKPEPEVLVPLPSAKKLKAELLKDTDSIVWQISGGDLKKSRQWVPVTKEVEDLTFVKIEKWDRAFITFCTGKPLQLQAGREAHHLSIPAWTELLDARSTACTIAYQAAVREAAEALGDPAPESRPARESDCYLAGRVVVLKLPAITMGNLSMDSIEMKALWSLKTPEIWIELKDINLRYLRLYLKKGLADHTVDQPQPRRRRKLQQALQSGGSPKKRARRTRRKPKVDEPSSPPPLPPADIEPEPLAEKDSSWSSQHSEG</sequence>
<feature type="compositionally biased region" description="Pro residues" evidence="1">
    <location>
        <begin position="927"/>
        <end position="936"/>
    </location>
</feature>
<dbReference type="AlphaFoldDB" id="A0A812NFF4"/>
<protein>
    <submittedName>
        <fullName evidence="2">Uncharacterized protein</fullName>
    </submittedName>
</protein>
<feature type="compositionally biased region" description="Basic residues" evidence="1">
    <location>
        <begin position="910"/>
        <end position="921"/>
    </location>
</feature>
<gene>
    <name evidence="2" type="ORF">SPIL2461_LOCUS6846</name>
</gene>
<evidence type="ECO:0000313" key="3">
    <source>
        <dbReference type="Proteomes" id="UP000649617"/>
    </source>
</evidence>
<comment type="caution">
    <text evidence="2">The sequence shown here is derived from an EMBL/GenBank/DDBJ whole genome shotgun (WGS) entry which is preliminary data.</text>
</comment>